<dbReference type="GO" id="GO:0016020">
    <property type="term" value="C:membrane"/>
    <property type="evidence" value="ECO:0007669"/>
    <property type="project" value="InterPro"/>
</dbReference>
<evidence type="ECO:0000256" key="3">
    <source>
        <dbReference type="ARBA" id="ARBA00004552"/>
    </source>
</evidence>
<keyword evidence="7" id="KW-0175">Coiled coil</keyword>
<dbReference type="GO" id="GO:0005737">
    <property type="term" value="C:cytoplasm"/>
    <property type="evidence" value="ECO:0007669"/>
    <property type="project" value="UniProtKB-SubCell"/>
</dbReference>
<comment type="caution">
    <text evidence="11">The sequence shown here is derived from an EMBL/GenBank/DDBJ whole genome shotgun (WGS) entry which is preliminary data.</text>
</comment>
<gene>
    <name evidence="11" type="ORF">COCON_G00208920</name>
</gene>
<feature type="compositionally biased region" description="Basic and acidic residues" evidence="10">
    <location>
        <begin position="142"/>
        <end position="161"/>
    </location>
</feature>
<comment type="similarity">
    <text evidence="4">Belongs to the paralemmin family.</text>
</comment>
<keyword evidence="12" id="KW-1185">Reference proteome</keyword>
<accession>A0A9Q1CZW6</accession>
<name>A0A9Q1CZW6_CONCO</name>
<dbReference type="GO" id="GO:0008360">
    <property type="term" value="P:regulation of cell shape"/>
    <property type="evidence" value="ECO:0007669"/>
    <property type="project" value="InterPro"/>
</dbReference>
<feature type="compositionally biased region" description="Basic and acidic residues" evidence="10">
    <location>
        <begin position="400"/>
        <end position="409"/>
    </location>
</feature>
<reference evidence="11" key="1">
    <citation type="journal article" date="2023" name="Science">
        <title>Genome structures resolve the early diversification of teleost fishes.</title>
        <authorList>
            <person name="Parey E."/>
            <person name="Louis A."/>
            <person name="Montfort J."/>
            <person name="Bouchez O."/>
            <person name="Roques C."/>
            <person name="Iampietro C."/>
            <person name="Lluch J."/>
            <person name="Castinel A."/>
            <person name="Donnadieu C."/>
            <person name="Desvignes T."/>
            <person name="Floi Bucao C."/>
            <person name="Jouanno E."/>
            <person name="Wen M."/>
            <person name="Mejri S."/>
            <person name="Dirks R."/>
            <person name="Jansen H."/>
            <person name="Henkel C."/>
            <person name="Chen W.J."/>
            <person name="Zahm M."/>
            <person name="Cabau C."/>
            <person name="Klopp C."/>
            <person name="Thompson A.W."/>
            <person name="Robinson-Rechavi M."/>
            <person name="Braasch I."/>
            <person name="Lecointre G."/>
            <person name="Bobe J."/>
            <person name="Postlethwait J.H."/>
            <person name="Berthelot C."/>
            <person name="Roest Crollius H."/>
            <person name="Guiguen Y."/>
        </authorList>
    </citation>
    <scope>NUCLEOTIDE SEQUENCE</scope>
    <source>
        <strain evidence="11">Concon-B</strain>
    </source>
</reference>
<keyword evidence="6" id="KW-0770">Synapse</keyword>
<comment type="subcellular location">
    <subcellularLocation>
        <location evidence="1">Cell projection</location>
        <location evidence="1">Dendrite</location>
    </subcellularLocation>
    <subcellularLocation>
        <location evidence="3">Cell projection</location>
        <location evidence="3">Dendritic spine</location>
    </subcellularLocation>
    <subcellularLocation>
        <location evidence="2">Cytoplasm</location>
    </subcellularLocation>
</comment>
<dbReference type="Pfam" id="PF03285">
    <property type="entry name" value="Paralemmin"/>
    <property type="match status" value="1"/>
</dbReference>
<organism evidence="11 12">
    <name type="scientific">Conger conger</name>
    <name type="common">Conger eel</name>
    <name type="synonym">Muraena conger</name>
    <dbReference type="NCBI Taxonomy" id="82655"/>
    <lineage>
        <taxon>Eukaryota</taxon>
        <taxon>Metazoa</taxon>
        <taxon>Chordata</taxon>
        <taxon>Craniata</taxon>
        <taxon>Vertebrata</taxon>
        <taxon>Euteleostomi</taxon>
        <taxon>Actinopterygii</taxon>
        <taxon>Neopterygii</taxon>
        <taxon>Teleostei</taxon>
        <taxon>Anguilliformes</taxon>
        <taxon>Congridae</taxon>
        <taxon>Conger</taxon>
    </lineage>
</organism>
<keyword evidence="8" id="KW-0966">Cell projection</keyword>
<proteinExistence type="inferred from homology"/>
<dbReference type="Proteomes" id="UP001152803">
    <property type="component" value="Unassembled WGS sequence"/>
</dbReference>
<evidence type="ECO:0000256" key="9">
    <source>
        <dbReference type="ARBA" id="ARBA00040857"/>
    </source>
</evidence>
<dbReference type="EMBL" id="JAFJMO010000016">
    <property type="protein sequence ID" value="KAJ8254280.1"/>
    <property type="molecule type" value="Genomic_DNA"/>
</dbReference>
<feature type="compositionally biased region" description="Basic and acidic residues" evidence="10">
    <location>
        <begin position="290"/>
        <end position="310"/>
    </location>
</feature>
<feature type="region of interest" description="Disordered" evidence="10">
    <location>
        <begin position="279"/>
        <end position="596"/>
    </location>
</feature>
<evidence type="ECO:0000256" key="7">
    <source>
        <dbReference type="ARBA" id="ARBA00023054"/>
    </source>
</evidence>
<evidence type="ECO:0000256" key="10">
    <source>
        <dbReference type="SAM" id="MobiDB-lite"/>
    </source>
</evidence>
<dbReference type="InterPro" id="IPR004965">
    <property type="entry name" value="Paralemmin"/>
</dbReference>
<feature type="region of interest" description="Disordered" evidence="10">
    <location>
        <begin position="61"/>
        <end position="161"/>
    </location>
</feature>
<dbReference type="AlphaFoldDB" id="A0A9Q1CZW6"/>
<sequence length="596" mass="63395">MTPTSLLPRMGLHQSTCGHTYPQLTADSGRERRATAWSQSPMDEAEKYQQRLQAIAEKRRLQEEQERMKREVEDERLKLQQLKRKSLRDQWLMDTLPSTPDGPETDSPLQGPQTQGDAPQTGGPRLAEEELKDLADGCSQTHTDEHTQGVETPGDHTKHLQEGWTPEGVGGLRTDHHTQTASFNNGQEVRSVLGVVELQVERDLKTGATVILSVAPVASNLAGAAGETVFDDGRRSVQAVGDTGAPPGPEELGQILDVLTGAGLQALLGDTKKVIANGGAEGEGLVENGEEVREQGERPEQRDNQEARREEEEEVQQEVQHTCAEENGFEVDTDVGSASTHNALQQEVTASASAPQERRESPQVGGAGKGGRHTEAEGWGGPVTMTFLGFAEVGPEEEGEVIRAERVIITEEGDEPPPGGAENPSVPPTPIANPTEESSTIPGCEASTTPHSEPRPVQGEDTPTAEGGAETLEPTPFRQSQGSEEQPPEDSTLRNTGEPSQLPPGTMATAPPPAIAQEEGGAEAEAQDVSLGGTAQEEGRGVSKPQASKRVAGQQIPATPAELQPLVSVTKEAPLPSPDEGGDPPKHKSCQCCSVM</sequence>
<feature type="compositionally biased region" description="Polar residues" evidence="10">
    <location>
        <begin position="107"/>
        <end position="118"/>
    </location>
</feature>
<feature type="compositionally biased region" description="Basic and acidic residues" evidence="10">
    <location>
        <begin position="126"/>
        <end position="135"/>
    </location>
</feature>
<evidence type="ECO:0000313" key="12">
    <source>
        <dbReference type="Proteomes" id="UP001152803"/>
    </source>
</evidence>
<dbReference type="OrthoDB" id="8942276at2759"/>
<evidence type="ECO:0000256" key="1">
    <source>
        <dbReference type="ARBA" id="ARBA00004279"/>
    </source>
</evidence>
<feature type="compositionally biased region" description="Polar residues" evidence="10">
    <location>
        <begin position="13"/>
        <end position="26"/>
    </location>
</feature>
<evidence type="ECO:0000256" key="2">
    <source>
        <dbReference type="ARBA" id="ARBA00004496"/>
    </source>
</evidence>
<protein>
    <recommendedName>
        <fullName evidence="9">Palmdelphin</fullName>
    </recommendedName>
</protein>
<feature type="region of interest" description="Disordered" evidence="10">
    <location>
        <begin position="1"/>
        <end position="48"/>
    </location>
</feature>
<evidence type="ECO:0000256" key="4">
    <source>
        <dbReference type="ARBA" id="ARBA00005756"/>
    </source>
</evidence>
<evidence type="ECO:0000256" key="5">
    <source>
        <dbReference type="ARBA" id="ARBA00022490"/>
    </source>
</evidence>
<dbReference type="GO" id="GO:0043197">
    <property type="term" value="C:dendritic spine"/>
    <property type="evidence" value="ECO:0007669"/>
    <property type="project" value="UniProtKB-SubCell"/>
</dbReference>
<keyword evidence="5" id="KW-0963">Cytoplasm</keyword>
<evidence type="ECO:0000256" key="6">
    <source>
        <dbReference type="ARBA" id="ARBA00023018"/>
    </source>
</evidence>
<dbReference type="PANTHER" id="PTHR46881">
    <property type="entry name" value="PALMDELPHIN"/>
    <property type="match status" value="1"/>
</dbReference>
<feature type="compositionally biased region" description="Polar residues" evidence="10">
    <location>
        <begin position="435"/>
        <end position="451"/>
    </location>
</feature>
<feature type="compositionally biased region" description="Low complexity" evidence="10">
    <location>
        <begin position="503"/>
        <end position="519"/>
    </location>
</feature>
<feature type="compositionally biased region" description="Polar residues" evidence="10">
    <location>
        <begin position="336"/>
        <end position="354"/>
    </location>
</feature>
<evidence type="ECO:0000313" key="11">
    <source>
        <dbReference type="EMBL" id="KAJ8254280.1"/>
    </source>
</evidence>
<evidence type="ECO:0000256" key="8">
    <source>
        <dbReference type="ARBA" id="ARBA00023273"/>
    </source>
</evidence>
<feature type="compositionally biased region" description="Basic and acidic residues" evidence="10">
    <location>
        <begin position="61"/>
        <end position="78"/>
    </location>
</feature>
<dbReference type="PANTHER" id="PTHR46881:SF1">
    <property type="entry name" value="PALMDELPHIN"/>
    <property type="match status" value="1"/>
</dbReference>